<protein>
    <submittedName>
        <fullName evidence="1">Uncharacterized protein</fullName>
    </submittedName>
</protein>
<evidence type="ECO:0000313" key="1">
    <source>
        <dbReference type="EMBL" id="KYN30369.1"/>
    </source>
</evidence>
<dbReference type="STRING" id="34720.A0A151JSL9"/>
<gene>
    <name evidence="1" type="ORF">ALC56_15345</name>
</gene>
<name>A0A151JSL9_9HYME</name>
<dbReference type="Proteomes" id="UP000078541">
    <property type="component" value="Unassembled WGS sequence"/>
</dbReference>
<organism evidence="1 2">
    <name type="scientific">Trachymyrmex septentrionalis</name>
    <dbReference type="NCBI Taxonomy" id="34720"/>
    <lineage>
        <taxon>Eukaryota</taxon>
        <taxon>Metazoa</taxon>
        <taxon>Ecdysozoa</taxon>
        <taxon>Arthropoda</taxon>
        <taxon>Hexapoda</taxon>
        <taxon>Insecta</taxon>
        <taxon>Pterygota</taxon>
        <taxon>Neoptera</taxon>
        <taxon>Endopterygota</taxon>
        <taxon>Hymenoptera</taxon>
        <taxon>Apocrita</taxon>
        <taxon>Aculeata</taxon>
        <taxon>Formicoidea</taxon>
        <taxon>Formicidae</taxon>
        <taxon>Myrmicinae</taxon>
        <taxon>Trachymyrmex</taxon>
    </lineage>
</organism>
<sequence>MEQPNPARSKQLAAMERDKLRMGIGLLIEYLPLRAHIFNIGLVDNWKAPYGEKSEDSVHLLCCCPMLACKKYRSRDHMFLTSEMKQRLAIL</sequence>
<keyword evidence="2" id="KW-1185">Reference proteome</keyword>
<accession>A0A151JSL9</accession>
<reference evidence="1 2" key="1">
    <citation type="submission" date="2016-03" db="EMBL/GenBank/DDBJ databases">
        <title>Trachymyrmex septentrionalis WGS genome.</title>
        <authorList>
            <person name="Nygaard S."/>
            <person name="Hu H."/>
            <person name="Boomsma J."/>
            <person name="Zhang G."/>
        </authorList>
    </citation>
    <scope>NUCLEOTIDE SEQUENCE [LARGE SCALE GENOMIC DNA]</scope>
    <source>
        <strain evidence="1">Tsep2-gDNA-1</strain>
        <tissue evidence="1">Whole body</tissue>
    </source>
</reference>
<proteinExistence type="predicted"/>
<evidence type="ECO:0000313" key="2">
    <source>
        <dbReference type="Proteomes" id="UP000078541"/>
    </source>
</evidence>
<dbReference type="EMBL" id="KQ982031">
    <property type="protein sequence ID" value="KYN30369.1"/>
    <property type="molecule type" value="Genomic_DNA"/>
</dbReference>
<dbReference type="AlphaFoldDB" id="A0A151JSL9"/>